<sequence length="148" mass="16820">MVLQQAEPYAYLHGRTQSWDSTSVPWIVSLHELVCCKSSSNWYRVNSLRKVIVLLLTITRSLSRFHPNCIEMTAEEAKRLDHFYCENCSSEDGKKLHNSHAASRDADAKVILLLPLFQNRWKENDAEDDETAAEGCKQTLRVGVGVVV</sequence>
<accession>A0ACC0BKE7</accession>
<dbReference type="Proteomes" id="UP001060085">
    <property type="component" value="Linkage Group LG03"/>
</dbReference>
<dbReference type="EMBL" id="CM044703">
    <property type="protein sequence ID" value="KAI5673162.1"/>
    <property type="molecule type" value="Genomic_DNA"/>
</dbReference>
<comment type="caution">
    <text evidence="1">The sequence shown here is derived from an EMBL/GenBank/DDBJ whole genome shotgun (WGS) entry which is preliminary data.</text>
</comment>
<name>A0ACC0BKE7_CATRO</name>
<gene>
    <name evidence="1" type="ORF">M9H77_13526</name>
</gene>
<organism evidence="1 2">
    <name type="scientific">Catharanthus roseus</name>
    <name type="common">Madagascar periwinkle</name>
    <name type="synonym">Vinca rosea</name>
    <dbReference type="NCBI Taxonomy" id="4058"/>
    <lineage>
        <taxon>Eukaryota</taxon>
        <taxon>Viridiplantae</taxon>
        <taxon>Streptophyta</taxon>
        <taxon>Embryophyta</taxon>
        <taxon>Tracheophyta</taxon>
        <taxon>Spermatophyta</taxon>
        <taxon>Magnoliopsida</taxon>
        <taxon>eudicotyledons</taxon>
        <taxon>Gunneridae</taxon>
        <taxon>Pentapetalae</taxon>
        <taxon>asterids</taxon>
        <taxon>lamiids</taxon>
        <taxon>Gentianales</taxon>
        <taxon>Apocynaceae</taxon>
        <taxon>Rauvolfioideae</taxon>
        <taxon>Vinceae</taxon>
        <taxon>Catharanthinae</taxon>
        <taxon>Catharanthus</taxon>
    </lineage>
</organism>
<proteinExistence type="predicted"/>
<evidence type="ECO:0000313" key="2">
    <source>
        <dbReference type="Proteomes" id="UP001060085"/>
    </source>
</evidence>
<protein>
    <submittedName>
        <fullName evidence="1">Uncharacterized protein</fullName>
    </submittedName>
</protein>
<evidence type="ECO:0000313" key="1">
    <source>
        <dbReference type="EMBL" id="KAI5673162.1"/>
    </source>
</evidence>
<reference evidence="2" key="1">
    <citation type="journal article" date="2023" name="Nat. Plants">
        <title>Single-cell RNA sequencing provides a high-resolution roadmap for understanding the multicellular compartmentation of specialized metabolism.</title>
        <authorList>
            <person name="Sun S."/>
            <person name="Shen X."/>
            <person name="Li Y."/>
            <person name="Li Y."/>
            <person name="Wang S."/>
            <person name="Li R."/>
            <person name="Zhang H."/>
            <person name="Shen G."/>
            <person name="Guo B."/>
            <person name="Wei J."/>
            <person name="Xu J."/>
            <person name="St-Pierre B."/>
            <person name="Chen S."/>
            <person name="Sun C."/>
        </authorList>
    </citation>
    <scope>NUCLEOTIDE SEQUENCE [LARGE SCALE GENOMIC DNA]</scope>
</reference>
<keyword evidence="2" id="KW-1185">Reference proteome</keyword>